<evidence type="ECO:0000313" key="5">
    <source>
        <dbReference type="Proteomes" id="UP000265515"/>
    </source>
</evidence>
<name>A0A388JKJ8_CHABU</name>
<feature type="non-terminal residue" evidence="4">
    <location>
        <position position="1"/>
    </location>
</feature>
<dbReference type="AlphaFoldDB" id="A0A388JKJ8"/>
<dbReference type="SUPFAM" id="SSF51735">
    <property type="entry name" value="NAD(P)-binding Rossmann-fold domains"/>
    <property type="match status" value="1"/>
</dbReference>
<comment type="catalytic activity">
    <reaction evidence="3">
        <text>a (3R)-hydroxyacyl-[ACP] + NADP(+) = a 3-oxoacyl-[ACP] + NADPH + H(+)</text>
        <dbReference type="Rhea" id="RHEA:17397"/>
        <dbReference type="Rhea" id="RHEA-COMP:9916"/>
        <dbReference type="Rhea" id="RHEA-COMP:9945"/>
        <dbReference type="ChEBI" id="CHEBI:15378"/>
        <dbReference type="ChEBI" id="CHEBI:57783"/>
        <dbReference type="ChEBI" id="CHEBI:58349"/>
        <dbReference type="ChEBI" id="CHEBI:78776"/>
        <dbReference type="ChEBI" id="CHEBI:78827"/>
        <dbReference type="EC" id="1.1.1.100"/>
    </reaction>
</comment>
<dbReference type="PRINTS" id="PR00081">
    <property type="entry name" value="GDHRDH"/>
</dbReference>
<evidence type="ECO:0000256" key="1">
    <source>
        <dbReference type="ARBA" id="ARBA00006484"/>
    </source>
</evidence>
<dbReference type="EC" id="1.1.1.100" evidence="2"/>
<reference evidence="4 5" key="1">
    <citation type="journal article" date="2018" name="Cell">
        <title>The Chara Genome: Secondary Complexity and Implications for Plant Terrestrialization.</title>
        <authorList>
            <person name="Nishiyama T."/>
            <person name="Sakayama H."/>
            <person name="Vries J.D."/>
            <person name="Buschmann H."/>
            <person name="Saint-Marcoux D."/>
            <person name="Ullrich K.K."/>
            <person name="Haas F.B."/>
            <person name="Vanderstraeten L."/>
            <person name="Becker D."/>
            <person name="Lang D."/>
            <person name="Vosolsobe S."/>
            <person name="Rombauts S."/>
            <person name="Wilhelmsson P.K.I."/>
            <person name="Janitza P."/>
            <person name="Kern R."/>
            <person name="Heyl A."/>
            <person name="Rumpler F."/>
            <person name="Villalobos L.I.A.C."/>
            <person name="Clay J.M."/>
            <person name="Skokan R."/>
            <person name="Toyoda A."/>
            <person name="Suzuki Y."/>
            <person name="Kagoshima H."/>
            <person name="Schijlen E."/>
            <person name="Tajeshwar N."/>
            <person name="Catarino B."/>
            <person name="Hetherington A.J."/>
            <person name="Saltykova A."/>
            <person name="Bonnot C."/>
            <person name="Breuninger H."/>
            <person name="Symeonidi A."/>
            <person name="Radhakrishnan G.V."/>
            <person name="Van Nieuwerburgh F."/>
            <person name="Deforce D."/>
            <person name="Chang C."/>
            <person name="Karol K.G."/>
            <person name="Hedrich R."/>
            <person name="Ulvskov P."/>
            <person name="Glockner G."/>
            <person name="Delwiche C.F."/>
            <person name="Petrasek J."/>
            <person name="Van de Peer Y."/>
            <person name="Friml J."/>
            <person name="Beilby M."/>
            <person name="Dolan L."/>
            <person name="Kohara Y."/>
            <person name="Sugano S."/>
            <person name="Fujiyama A."/>
            <person name="Delaux P.-M."/>
            <person name="Quint M."/>
            <person name="TheiBen G."/>
            <person name="Hagemann M."/>
            <person name="Harholt J."/>
            <person name="Dunand C."/>
            <person name="Zachgo S."/>
            <person name="Langdale J."/>
            <person name="Maumus F."/>
            <person name="Straeten D.V.D."/>
            <person name="Gould S.B."/>
            <person name="Rensing S.A."/>
        </authorList>
    </citation>
    <scope>NUCLEOTIDE SEQUENCE [LARGE SCALE GENOMIC DNA]</scope>
    <source>
        <strain evidence="4 5">S276</strain>
    </source>
</reference>
<dbReference type="STRING" id="69332.A0A388JKJ8"/>
<dbReference type="Gramene" id="GBG44689">
    <property type="protein sequence ID" value="GBG44689"/>
    <property type="gene ID" value="CBR_g78151"/>
</dbReference>
<dbReference type="Pfam" id="PF13561">
    <property type="entry name" value="adh_short_C2"/>
    <property type="match status" value="1"/>
</dbReference>
<evidence type="ECO:0000256" key="3">
    <source>
        <dbReference type="ARBA" id="ARBA00048508"/>
    </source>
</evidence>
<evidence type="ECO:0000256" key="2">
    <source>
        <dbReference type="ARBA" id="ARBA00012948"/>
    </source>
</evidence>
<sequence>VVTGSTSGIGRAIAEALAKAGATVVVNGRTESTVRKVVGELKSKYDHSGVDFIGFTADVSTKVGAEHLLSCVSALGQPVHILVNCVGLDDFKDYFDFTDYDWQKSFDANLMSGVRLSRGVLNGMLSKGEGRIIMISSDLALRPNPSFMTHSVMKAAQLAFVKGLSELTKGSKVTVNSLVVGPTFTRGMEDTLIKIAEQRGVASEVLAETFFKDVEPGSVIDRYINPEEVAAFVLFLASDQAKSINGSAQRIDGGIVKHV</sequence>
<protein>
    <recommendedName>
        <fullName evidence="2">3-oxoacyl-[acyl-carrier-protein] reductase</fullName>
        <ecNumber evidence="2">1.1.1.100</ecNumber>
    </recommendedName>
</protein>
<accession>A0A388JKJ8</accession>
<dbReference type="GO" id="GO:0004316">
    <property type="term" value="F:3-oxoacyl-[acyl-carrier-protein] reductase (NADPH) activity"/>
    <property type="evidence" value="ECO:0007669"/>
    <property type="project" value="UniProtKB-EC"/>
</dbReference>
<comment type="caution">
    <text evidence="4">The sequence shown here is derived from an EMBL/GenBank/DDBJ whole genome shotgun (WGS) entry which is preliminary data.</text>
</comment>
<dbReference type="InterPro" id="IPR002347">
    <property type="entry name" value="SDR_fam"/>
</dbReference>
<dbReference type="Gene3D" id="3.40.50.720">
    <property type="entry name" value="NAD(P)-binding Rossmann-like Domain"/>
    <property type="match status" value="1"/>
</dbReference>
<dbReference type="PANTHER" id="PTHR42879">
    <property type="entry name" value="3-OXOACYL-(ACYL-CARRIER-PROTEIN) REDUCTASE"/>
    <property type="match status" value="1"/>
</dbReference>
<gene>
    <name evidence="4" type="ORF">CBR_g78151</name>
</gene>
<evidence type="ECO:0000313" key="4">
    <source>
        <dbReference type="EMBL" id="GBG44689.1"/>
    </source>
</evidence>
<dbReference type="Proteomes" id="UP000265515">
    <property type="component" value="Unassembled WGS sequence"/>
</dbReference>
<keyword evidence="5" id="KW-1185">Reference proteome</keyword>
<proteinExistence type="inferred from homology"/>
<dbReference type="InterPro" id="IPR036291">
    <property type="entry name" value="NAD(P)-bd_dom_sf"/>
</dbReference>
<comment type="similarity">
    <text evidence="1">Belongs to the short-chain dehydrogenases/reductases (SDR) family.</text>
</comment>
<organism evidence="4 5">
    <name type="scientific">Chara braunii</name>
    <name type="common">Braun's stonewort</name>
    <dbReference type="NCBI Taxonomy" id="69332"/>
    <lineage>
        <taxon>Eukaryota</taxon>
        <taxon>Viridiplantae</taxon>
        <taxon>Streptophyta</taxon>
        <taxon>Charophyceae</taxon>
        <taxon>Charales</taxon>
        <taxon>Characeae</taxon>
        <taxon>Chara</taxon>
    </lineage>
</organism>
<dbReference type="OrthoDB" id="1669814at2759"/>
<dbReference type="EMBL" id="BFEA01003497">
    <property type="protein sequence ID" value="GBG44689.1"/>
    <property type="molecule type" value="Genomic_DNA"/>
</dbReference>
<dbReference type="InterPro" id="IPR050259">
    <property type="entry name" value="SDR"/>
</dbReference>